<evidence type="ECO:0000313" key="2">
    <source>
        <dbReference type="Proteomes" id="UP000009183"/>
    </source>
</evidence>
<dbReference type="AlphaFoldDB" id="D7TD81"/>
<proteinExistence type="predicted"/>
<organism evidence="1 2">
    <name type="scientific">Vitis vinifera</name>
    <name type="common">Grape</name>
    <dbReference type="NCBI Taxonomy" id="29760"/>
    <lineage>
        <taxon>Eukaryota</taxon>
        <taxon>Viridiplantae</taxon>
        <taxon>Streptophyta</taxon>
        <taxon>Embryophyta</taxon>
        <taxon>Tracheophyta</taxon>
        <taxon>Spermatophyta</taxon>
        <taxon>Magnoliopsida</taxon>
        <taxon>eudicotyledons</taxon>
        <taxon>Gunneridae</taxon>
        <taxon>Pentapetalae</taxon>
        <taxon>rosids</taxon>
        <taxon>Vitales</taxon>
        <taxon>Vitaceae</taxon>
        <taxon>Viteae</taxon>
        <taxon>Vitis</taxon>
    </lineage>
</organism>
<reference evidence="2" key="1">
    <citation type="journal article" date="2007" name="Nature">
        <title>The grapevine genome sequence suggests ancestral hexaploidization in major angiosperm phyla.</title>
        <authorList>
            <consortium name="The French-Italian Public Consortium for Grapevine Genome Characterization."/>
            <person name="Jaillon O."/>
            <person name="Aury J.-M."/>
            <person name="Noel B."/>
            <person name="Policriti A."/>
            <person name="Clepet C."/>
            <person name="Casagrande A."/>
            <person name="Choisne N."/>
            <person name="Aubourg S."/>
            <person name="Vitulo N."/>
            <person name="Jubin C."/>
            <person name="Vezzi A."/>
            <person name="Legeai F."/>
            <person name="Hugueney P."/>
            <person name="Dasilva C."/>
            <person name="Horner D."/>
            <person name="Mica E."/>
            <person name="Jublot D."/>
            <person name="Poulain J."/>
            <person name="Bruyere C."/>
            <person name="Billault A."/>
            <person name="Segurens B."/>
            <person name="Gouyvenoux M."/>
            <person name="Ugarte E."/>
            <person name="Cattonaro F."/>
            <person name="Anthouard V."/>
            <person name="Vico V."/>
            <person name="Del Fabbro C."/>
            <person name="Alaux M."/>
            <person name="Di Gaspero G."/>
            <person name="Dumas V."/>
            <person name="Felice N."/>
            <person name="Paillard S."/>
            <person name="Juman I."/>
            <person name="Moroldo M."/>
            <person name="Scalabrin S."/>
            <person name="Canaguier A."/>
            <person name="Le Clainche I."/>
            <person name="Malacrida G."/>
            <person name="Durand E."/>
            <person name="Pesole G."/>
            <person name="Laucou V."/>
            <person name="Chatelet P."/>
            <person name="Merdinoglu D."/>
            <person name="Delledonne M."/>
            <person name="Pezzotti M."/>
            <person name="Lecharny A."/>
            <person name="Scarpelli C."/>
            <person name="Artiguenave F."/>
            <person name="Pe M.E."/>
            <person name="Valle G."/>
            <person name="Morgante M."/>
            <person name="Caboche M."/>
            <person name="Adam-Blondon A.-F."/>
            <person name="Weissenbach J."/>
            <person name="Quetier F."/>
            <person name="Wincker P."/>
        </authorList>
    </citation>
    <scope>NUCLEOTIDE SEQUENCE [LARGE SCALE GENOMIC DNA]</scope>
    <source>
        <strain evidence="2">cv. Pinot noir / PN40024</strain>
    </source>
</reference>
<accession>D7TD81</accession>
<keyword evidence="2" id="KW-1185">Reference proteome</keyword>
<sequence>MHIRHVGTKLATFAKTSAIDLSKKQVVTDNINRDKDVVVQKLRNTTVEDESCG</sequence>
<dbReference type="Proteomes" id="UP000009183">
    <property type="component" value="Chromosome 12"/>
</dbReference>
<protein>
    <submittedName>
        <fullName evidence="1">Uncharacterized protein</fullName>
    </submittedName>
</protein>
<evidence type="ECO:0000313" key="1">
    <source>
        <dbReference type="EMBL" id="CBI28454.3"/>
    </source>
</evidence>
<name>D7TD81_VITVI</name>
<dbReference type="InParanoid" id="D7TD81"/>
<gene>
    <name evidence="1" type="ordered locus">VIT_12s0057g01120</name>
</gene>
<dbReference type="HOGENOM" id="CLU_3072594_0_0_1"/>
<dbReference type="PaxDb" id="29760-VIT_12s0057g01120.t01"/>
<dbReference type="EMBL" id="FN595759">
    <property type="protein sequence ID" value="CBI28454.3"/>
    <property type="molecule type" value="Genomic_DNA"/>
</dbReference>